<evidence type="ECO:0000256" key="1">
    <source>
        <dbReference type="SAM" id="MobiDB-lite"/>
    </source>
</evidence>
<evidence type="ECO:0000313" key="2">
    <source>
        <dbReference type="EMBL" id="KAJ8355377.1"/>
    </source>
</evidence>
<proteinExistence type="predicted"/>
<protein>
    <recommendedName>
        <fullName evidence="4">Reverse transcriptase domain-containing protein</fullName>
    </recommendedName>
</protein>
<dbReference type="AlphaFoldDB" id="A0AAD7VY49"/>
<gene>
    <name evidence="2" type="ORF">AAFF_G00059160</name>
</gene>
<name>A0AAD7VY49_9TELE</name>
<dbReference type="Proteomes" id="UP001221898">
    <property type="component" value="Unassembled WGS sequence"/>
</dbReference>
<evidence type="ECO:0008006" key="4">
    <source>
        <dbReference type="Google" id="ProtNLM"/>
    </source>
</evidence>
<evidence type="ECO:0000313" key="3">
    <source>
        <dbReference type="Proteomes" id="UP001221898"/>
    </source>
</evidence>
<keyword evidence="3" id="KW-1185">Reference proteome</keyword>
<accession>A0AAD7VY49</accession>
<organism evidence="2 3">
    <name type="scientific">Aldrovandia affinis</name>
    <dbReference type="NCBI Taxonomy" id="143900"/>
    <lineage>
        <taxon>Eukaryota</taxon>
        <taxon>Metazoa</taxon>
        <taxon>Chordata</taxon>
        <taxon>Craniata</taxon>
        <taxon>Vertebrata</taxon>
        <taxon>Euteleostomi</taxon>
        <taxon>Actinopterygii</taxon>
        <taxon>Neopterygii</taxon>
        <taxon>Teleostei</taxon>
        <taxon>Notacanthiformes</taxon>
        <taxon>Halosauridae</taxon>
        <taxon>Aldrovandia</taxon>
    </lineage>
</organism>
<sequence length="189" mass="20525">MVVGLIKNNDETAYREEIQHLATWCADNNLALNTKKTKELIVDFRKTRAVAHAPSTSMGQRLNILVNFYRCAIESILTNSIMAWYGNCTASDRKTLQRVVKTAQRITGSSLPAIKSIHDRRCLRKAQSIIRDSSHPNHGLFALLPSGSATGIFVPSPADSGTASSPPLSSPELLIASSPPPVTAPLHLP</sequence>
<dbReference type="EMBL" id="JAINUG010001354">
    <property type="protein sequence ID" value="KAJ8355377.1"/>
    <property type="molecule type" value="Genomic_DNA"/>
</dbReference>
<feature type="compositionally biased region" description="Pro residues" evidence="1">
    <location>
        <begin position="178"/>
        <end position="189"/>
    </location>
</feature>
<reference evidence="2" key="1">
    <citation type="journal article" date="2023" name="Science">
        <title>Genome structures resolve the early diversification of teleost fishes.</title>
        <authorList>
            <person name="Parey E."/>
            <person name="Louis A."/>
            <person name="Montfort J."/>
            <person name="Bouchez O."/>
            <person name="Roques C."/>
            <person name="Iampietro C."/>
            <person name="Lluch J."/>
            <person name="Castinel A."/>
            <person name="Donnadieu C."/>
            <person name="Desvignes T."/>
            <person name="Floi Bucao C."/>
            <person name="Jouanno E."/>
            <person name="Wen M."/>
            <person name="Mejri S."/>
            <person name="Dirks R."/>
            <person name="Jansen H."/>
            <person name="Henkel C."/>
            <person name="Chen W.J."/>
            <person name="Zahm M."/>
            <person name="Cabau C."/>
            <person name="Klopp C."/>
            <person name="Thompson A.W."/>
            <person name="Robinson-Rechavi M."/>
            <person name="Braasch I."/>
            <person name="Lecointre G."/>
            <person name="Bobe J."/>
            <person name="Postlethwait J.H."/>
            <person name="Berthelot C."/>
            <person name="Roest Crollius H."/>
            <person name="Guiguen Y."/>
        </authorList>
    </citation>
    <scope>NUCLEOTIDE SEQUENCE</scope>
    <source>
        <strain evidence="2">NC1722</strain>
    </source>
</reference>
<comment type="caution">
    <text evidence="2">The sequence shown here is derived from an EMBL/GenBank/DDBJ whole genome shotgun (WGS) entry which is preliminary data.</text>
</comment>
<feature type="region of interest" description="Disordered" evidence="1">
    <location>
        <begin position="155"/>
        <end position="189"/>
    </location>
</feature>
<feature type="compositionally biased region" description="Low complexity" evidence="1">
    <location>
        <begin position="164"/>
        <end position="177"/>
    </location>
</feature>